<sequence length="534" mass="60959">MAQIRHIARIVKRTFPFIHGQYLAGVKRSNLNCDGVLVNSASNLRQRLAWTPPWTQQMRFASGEDKNWYDWYARLGVHPRASKNEIRKAFLKRAKVEHPDHDKSPGAKERFFHLQDTYEKLCDDSKREMHDQERLVRQKTAEAQMMAREPSIADSLRAKWKAEEEDQRQAEEMRMRDARKTAQEVHPQPKPAKAYGSTADTQGFKADSHGSKAAGTKQPKKTTEKWQRQQQTQSPLLRLLRLRRQKMADDLSAKRKAAADKMKREQDAAAKKARERERLQERLVVIRGLGREIQLIDLFEPLIVLTPGAVFDARILPDGWGIATVEFCKDDAARRVLAHVSAEPHGLMIKGKRVTNVQLHRSGKKIPVTGLMSRVVILRGWGPGVELGVEVKGTSSYLNGIDGSLDDFLSKRRVRVERILSKPHIFNTCTVRLASWADAERAKRLLHKQLPGLQIVYGPDPCETKGSIIHLYAGYLRKSNDLVDTERDREQLVHIVVEAFETGLVFLVLCAFAIAIWQSLEWPEAKFKRNSSDV</sequence>
<dbReference type="InterPro" id="IPR001623">
    <property type="entry name" value="DnaJ_domain"/>
</dbReference>
<dbReference type="PANTHER" id="PTHR43096:SF52">
    <property type="entry name" value="DNAJ HOMOLOG 1, MITOCHONDRIAL-RELATED"/>
    <property type="match status" value="1"/>
</dbReference>
<dbReference type="InterPro" id="IPR036869">
    <property type="entry name" value="J_dom_sf"/>
</dbReference>
<keyword evidence="6" id="KW-1185">Reference proteome</keyword>
<feature type="region of interest" description="Disordered" evidence="3">
    <location>
        <begin position="141"/>
        <end position="234"/>
    </location>
</feature>
<comment type="caution">
    <text evidence="5">The sequence shown here is derived from an EMBL/GenBank/DDBJ whole genome shotgun (WGS) entry which is preliminary data.</text>
</comment>
<accession>A0ABR3WDR2</accession>
<dbReference type="PRINTS" id="PR00625">
    <property type="entry name" value="JDOMAIN"/>
</dbReference>
<keyword evidence="1" id="KW-0143">Chaperone</keyword>
<dbReference type="CDD" id="cd06257">
    <property type="entry name" value="DnaJ"/>
    <property type="match status" value="1"/>
</dbReference>
<name>A0ABR3WDR2_9PEZI</name>
<dbReference type="PANTHER" id="PTHR43096">
    <property type="entry name" value="DNAJ HOMOLOG 1, MITOCHONDRIAL-RELATED"/>
    <property type="match status" value="1"/>
</dbReference>
<evidence type="ECO:0000259" key="4">
    <source>
        <dbReference type="PROSITE" id="PS50076"/>
    </source>
</evidence>
<gene>
    <name evidence="5" type="ORF">Daus18300_009700</name>
</gene>
<evidence type="ECO:0000256" key="2">
    <source>
        <dbReference type="SAM" id="Coils"/>
    </source>
</evidence>
<evidence type="ECO:0000313" key="5">
    <source>
        <dbReference type="EMBL" id="KAL1859060.1"/>
    </source>
</evidence>
<protein>
    <recommendedName>
        <fullName evidence="4">J domain-containing protein</fullName>
    </recommendedName>
</protein>
<feature type="domain" description="J" evidence="4">
    <location>
        <begin position="70"/>
        <end position="134"/>
    </location>
</feature>
<organism evidence="5 6">
    <name type="scientific">Diaporthe australafricana</name>
    <dbReference type="NCBI Taxonomy" id="127596"/>
    <lineage>
        <taxon>Eukaryota</taxon>
        <taxon>Fungi</taxon>
        <taxon>Dikarya</taxon>
        <taxon>Ascomycota</taxon>
        <taxon>Pezizomycotina</taxon>
        <taxon>Sordariomycetes</taxon>
        <taxon>Sordariomycetidae</taxon>
        <taxon>Diaporthales</taxon>
        <taxon>Diaporthaceae</taxon>
        <taxon>Diaporthe</taxon>
    </lineage>
</organism>
<proteinExistence type="predicted"/>
<dbReference type="Gene3D" id="1.10.287.110">
    <property type="entry name" value="DnaJ domain"/>
    <property type="match status" value="1"/>
</dbReference>
<evidence type="ECO:0000256" key="1">
    <source>
        <dbReference type="ARBA" id="ARBA00023186"/>
    </source>
</evidence>
<evidence type="ECO:0000256" key="3">
    <source>
        <dbReference type="SAM" id="MobiDB-lite"/>
    </source>
</evidence>
<dbReference type="CDD" id="cd00590">
    <property type="entry name" value="RRM_SF"/>
    <property type="match status" value="1"/>
</dbReference>
<reference evidence="5 6" key="1">
    <citation type="journal article" date="2024" name="IMA Fungus">
        <title>IMA Genome - F19 : A genome assembly and annotation guide to empower mycologists, including annotated draft genome sequences of Ceratocystis pirilliformis, Diaporthe australafricana, Fusarium ophioides, Paecilomyces lecythidis, and Sporothrix stenoceras.</title>
        <authorList>
            <person name="Aylward J."/>
            <person name="Wilson A.M."/>
            <person name="Visagie C.M."/>
            <person name="Spraker J."/>
            <person name="Barnes I."/>
            <person name="Buitendag C."/>
            <person name="Ceriani C."/>
            <person name="Del Mar Angel L."/>
            <person name="du Plessis D."/>
            <person name="Fuchs T."/>
            <person name="Gasser K."/>
            <person name="Kramer D."/>
            <person name="Li W."/>
            <person name="Munsamy K."/>
            <person name="Piso A."/>
            <person name="Price J.L."/>
            <person name="Sonnekus B."/>
            <person name="Thomas C."/>
            <person name="van der Nest A."/>
            <person name="van Dijk A."/>
            <person name="van Heerden A."/>
            <person name="van Vuuren N."/>
            <person name="Yilmaz N."/>
            <person name="Duong T.A."/>
            <person name="van der Merwe N.A."/>
            <person name="Wingfield M.J."/>
            <person name="Wingfield B.D."/>
        </authorList>
    </citation>
    <scope>NUCLEOTIDE SEQUENCE [LARGE SCALE GENOMIC DNA]</scope>
    <source>
        <strain evidence="5 6">CMW 18300</strain>
    </source>
</reference>
<evidence type="ECO:0000313" key="6">
    <source>
        <dbReference type="Proteomes" id="UP001583177"/>
    </source>
</evidence>
<dbReference type="Pfam" id="PF00226">
    <property type="entry name" value="DnaJ"/>
    <property type="match status" value="1"/>
</dbReference>
<feature type="coiled-coil region" evidence="2">
    <location>
        <begin position="248"/>
        <end position="282"/>
    </location>
</feature>
<keyword evidence="2" id="KW-0175">Coiled coil</keyword>
<dbReference type="SUPFAM" id="SSF46565">
    <property type="entry name" value="Chaperone J-domain"/>
    <property type="match status" value="1"/>
</dbReference>
<dbReference type="Proteomes" id="UP001583177">
    <property type="component" value="Unassembled WGS sequence"/>
</dbReference>
<dbReference type="PROSITE" id="PS50076">
    <property type="entry name" value="DNAJ_2"/>
    <property type="match status" value="1"/>
</dbReference>
<feature type="compositionally biased region" description="Basic and acidic residues" evidence="3">
    <location>
        <begin position="156"/>
        <end position="183"/>
    </location>
</feature>
<dbReference type="EMBL" id="JAWRVE010000100">
    <property type="protein sequence ID" value="KAL1859060.1"/>
    <property type="molecule type" value="Genomic_DNA"/>
</dbReference>
<dbReference type="SMART" id="SM00271">
    <property type="entry name" value="DnaJ"/>
    <property type="match status" value="1"/>
</dbReference>